<evidence type="ECO:0000256" key="4">
    <source>
        <dbReference type="SAM" id="Coils"/>
    </source>
</evidence>
<dbReference type="InterPro" id="IPR003593">
    <property type="entry name" value="AAA+_ATPase"/>
</dbReference>
<dbReference type="InterPro" id="IPR003439">
    <property type="entry name" value="ABC_transporter-like_ATP-bd"/>
</dbReference>
<accession>A0A926IBF5</accession>
<dbReference type="AlphaFoldDB" id="A0A926IBF5"/>
<dbReference type="PROSITE" id="PS00211">
    <property type="entry name" value="ABC_TRANSPORTER_1"/>
    <property type="match status" value="1"/>
</dbReference>
<dbReference type="GO" id="GO:0016887">
    <property type="term" value="F:ATP hydrolysis activity"/>
    <property type="evidence" value="ECO:0007669"/>
    <property type="project" value="InterPro"/>
</dbReference>
<dbReference type="EMBL" id="JACRTD010000001">
    <property type="protein sequence ID" value="MBC8584037.1"/>
    <property type="molecule type" value="Genomic_DNA"/>
</dbReference>
<dbReference type="InterPro" id="IPR032524">
    <property type="entry name" value="ABC_tran_C"/>
</dbReference>
<dbReference type="Pfam" id="PF00005">
    <property type="entry name" value="ABC_tran"/>
    <property type="match status" value="2"/>
</dbReference>
<organism evidence="6 7">
    <name type="scientific">Youxingia wuxianensis</name>
    <dbReference type="NCBI Taxonomy" id="2763678"/>
    <lineage>
        <taxon>Bacteria</taxon>
        <taxon>Bacillati</taxon>
        <taxon>Bacillota</taxon>
        <taxon>Clostridia</taxon>
        <taxon>Eubacteriales</taxon>
        <taxon>Oscillospiraceae</taxon>
        <taxon>Youxingia</taxon>
    </lineage>
</organism>
<dbReference type="SUPFAM" id="SSF52540">
    <property type="entry name" value="P-loop containing nucleoside triphosphate hydrolases"/>
    <property type="match status" value="2"/>
</dbReference>
<evidence type="ECO:0000313" key="7">
    <source>
        <dbReference type="Proteomes" id="UP000623678"/>
    </source>
</evidence>
<dbReference type="FunFam" id="3.40.50.300:FF:000011">
    <property type="entry name" value="Putative ABC transporter ATP-binding component"/>
    <property type="match status" value="1"/>
</dbReference>
<evidence type="ECO:0000313" key="6">
    <source>
        <dbReference type="EMBL" id="MBC8584037.1"/>
    </source>
</evidence>
<dbReference type="PANTHER" id="PTHR42855">
    <property type="entry name" value="ABC TRANSPORTER ATP-BINDING SUBUNIT"/>
    <property type="match status" value="1"/>
</dbReference>
<name>A0A926IBF5_9FIRM</name>
<feature type="domain" description="ABC transporter" evidence="5">
    <location>
        <begin position="281"/>
        <end position="507"/>
    </location>
</feature>
<proteinExistence type="predicted"/>
<evidence type="ECO:0000256" key="2">
    <source>
        <dbReference type="ARBA" id="ARBA00022741"/>
    </source>
</evidence>
<dbReference type="InterPro" id="IPR017871">
    <property type="entry name" value="ABC_transporter-like_CS"/>
</dbReference>
<dbReference type="InterPro" id="IPR027417">
    <property type="entry name" value="P-loop_NTPase"/>
</dbReference>
<dbReference type="Gene3D" id="3.40.50.300">
    <property type="entry name" value="P-loop containing nucleotide triphosphate hydrolases"/>
    <property type="match status" value="2"/>
</dbReference>
<dbReference type="GO" id="GO:0003677">
    <property type="term" value="F:DNA binding"/>
    <property type="evidence" value="ECO:0007669"/>
    <property type="project" value="InterPro"/>
</dbReference>
<dbReference type="PANTHER" id="PTHR42855:SF1">
    <property type="entry name" value="ABC TRANSPORTER DOMAIN-CONTAINING PROTEIN"/>
    <property type="match status" value="1"/>
</dbReference>
<dbReference type="RefSeq" id="WP_262393894.1">
    <property type="nucleotide sequence ID" value="NZ_JACRTD010000001.1"/>
</dbReference>
<comment type="caution">
    <text evidence="6">The sequence shown here is derived from an EMBL/GenBank/DDBJ whole genome shotgun (WGS) entry which is preliminary data.</text>
</comment>
<dbReference type="SMART" id="SM00382">
    <property type="entry name" value="AAA"/>
    <property type="match status" value="2"/>
</dbReference>
<dbReference type="Proteomes" id="UP000623678">
    <property type="component" value="Unassembled WGS sequence"/>
</dbReference>
<dbReference type="PROSITE" id="PS50893">
    <property type="entry name" value="ABC_TRANSPORTER_2"/>
    <property type="match status" value="2"/>
</dbReference>
<keyword evidence="4" id="KW-0175">Coiled coil</keyword>
<dbReference type="GO" id="GO:0005524">
    <property type="term" value="F:ATP binding"/>
    <property type="evidence" value="ECO:0007669"/>
    <property type="project" value="UniProtKB-KW"/>
</dbReference>
<dbReference type="InterPro" id="IPR051309">
    <property type="entry name" value="ABCF_ATPase"/>
</dbReference>
<feature type="coiled-coil region" evidence="4">
    <location>
        <begin position="556"/>
        <end position="583"/>
    </location>
</feature>
<reference evidence="6" key="1">
    <citation type="submission" date="2020-08" db="EMBL/GenBank/DDBJ databases">
        <title>Genome public.</title>
        <authorList>
            <person name="Liu C."/>
            <person name="Sun Q."/>
        </authorList>
    </citation>
    <scope>NUCLEOTIDE SEQUENCE</scope>
    <source>
        <strain evidence="6">NSJ-64</strain>
    </source>
</reference>
<evidence type="ECO:0000256" key="1">
    <source>
        <dbReference type="ARBA" id="ARBA00022737"/>
    </source>
</evidence>
<dbReference type="FunFam" id="3.40.50.300:FF:000309">
    <property type="entry name" value="ABC transporter ATP-binding protein"/>
    <property type="match status" value="1"/>
</dbReference>
<keyword evidence="1" id="KW-0677">Repeat</keyword>
<dbReference type="Pfam" id="PF16326">
    <property type="entry name" value="ABC_tran_CTD"/>
    <property type="match status" value="1"/>
</dbReference>
<dbReference type="CDD" id="cd03221">
    <property type="entry name" value="ABCF_EF-3"/>
    <property type="match status" value="2"/>
</dbReference>
<gene>
    <name evidence="6" type="ORF">H8705_00350</name>
</gene>
<keyword evidence="7" id="KW-1185">Reference proteome</keyword>
<evidence type="ECO:0000259" key="5">
    <source>
        <dbReference type="PROSITE" id="PS50893"/>
    </source>
</evidence>
<keyword evidence="2" id="KW-0547">Nucleotide-binding</keyword>
<keyword evidence="3 6" id="KW-0067">ATP-binding</keyword>
<dbReference type="Pfam" id="PF12848">
    <property type="entry name" value="ABC_tran_Xtn"/>
    <property type="match status" value="1"/>
</dbReference>
<evidence type="ECO:0000256" key="3">
    <source>
        <dbReference type="ARBA" id="ARBA00022840"/>
    </source>
</evidence>
<sequence length="599" mass="68374">MILLSAENINKSFTEKPVLDDSSFFLEEGEKVGVIGINGTGKTTFLKILAGMETPDSGRVTLGGRVRIGYLPQNPEFIPGACVLQQVLRGAGVSSDAKEHEAKTILTKLGINRFDEDVATLSGGQKKRVAIASALMTPCEILILDEPTNHLDNDMICWLENYLIRYSGAIVMVTHDRYFLDRVTNRIVEIDHGKLYSYQSNYTKFLELKSEREKMQAATQRKLKTLLHRELEWAQRGARARGTKSQYRLDRIDELKDAQCTQENARLTLGSMASRLGKKIIEIEGVSKNYKEKTLFSDFSYILLRDDRIGIIGPNGCGKSTLLKVLCGQLEPDNGKVVIGDTVKIGYFSQEWEEMDPSQRVIEYIRGVAENIETPEGTLTASQMLEKFLFSGDLQWNTIGRLSGGERRRLYLCRVLMDAPNVLLLDEPTNDLDIETLMILEDYLEQFQGAVIAVSHDRYFLDKTAHRIFAFEQDGKIQPYEGGYTDYSHRSSQRQGAEKIEKITKEEKEKQYPRQRKLKFSYKEEREFETIDEDIAAMEEKICQLDQEIEAQGSDYQKLQELLDKKKELSQQLEEKLERWTYLNELAEKIAAQEVESGK</sequence>
<feature type="domain" description="ABC transporter" evidence="5">
    <location>
        <begin position="4"/>
        <end position="217"/>
    </location>
</feature>
<protein>
    <submittedName>
        <fullName evidence="6">ABC-F family ATP-binding cassette domain-containing protein</fullName>
    </submittedName>
</protein>
<dbReference type="InterPro" id="IPR032781">
    <property type="entry name" value="ABC_tran_Xtn"/>
</dbReference>